<evidence type="ECO:0000313" key="9">
    <source>
        <dbReference type="EMBL" id="RHW73948.1"/>
    </source>
</evidence>
<dbReference type="Proteomes" id="UP000266743">
    <property type="component" value="Chromosome 3"/>
</dbReference>
<keyword evidence="1" id="KW-0479">Metal-binding</keyword>
<feature type="region of interest" description="Disordered" evidence="4">
    <location>
        <begin position="340"/>
        <end position="383"/>
    </location>
</feature>
<dbReference type="GO" id="GO:0003676">
    <property type="term" value="F:nucleic acid binding"/>
    <property type="evidence" value="ECO:0007669"/>
    <property type="project" value="InterPro"/>
</dbReference>
<evidence type="ECO:0000259" key="5">
    <source>
        <dbReference type="PROSITE" id="PS01358"/>
    </source>
</evidence>
<evidence type="ECO:0000313" key="7">
    <source>
        <dbReference type="EMBL" id="RHW73663.1"/>
    </source>
</evidence>
<feature type="compositionally biased region" description="Low complexity" evidence="4">
    <location>
        <begin position="54"/>
        <end position="90"/>
    </location>
</feature>
<sequence length="521" mass="56211">MEGRKGKTSQLRGGPKHGHPSGSRSNLRSRQRDGNRHWSPSYRDSRDYKKRFRSPSPNSGSVSRSSSRGSASYSGSSVSDSYSSDSSARFNSRRRRWSPSHHSGGTAGALSYSKGYDVGDSDAVLDHPTTDWVCGVCSNPNSVNREDCYRCGATFSASVNAVPSEEVKVSNIPNGVTFADIGQRLGEYFSQYGDTCRIIAHDMDNVDTDESGGSAYLLFEGVVEATKALTYARSALLLGDIRCPMEFSLQGRAKKKLNDVWERSGEGSDGRHGGVSLLPAPPPAVEGLPDDLQPAVWKPVESFPSVEAEMNYLDMLSHHWSKLSQAQKDYYDEGVRRALAAQRRKQPSQQVTETSATSRGETNTVNAPTSSGNPSPQGNGSSLESIKKRLEKKKKSMQNVTEVPKVAASLKERLAMKKAQLSSAAKPGNATESDAVGSTTAVSSTSSPPSTASVLPPSQKESAASQQHLFFGIPIPPRFPAKTDYLLNSKSLPARAGVIFRYVPPAVAERILQPPLLPHSS</sequence>
<proteinExistence type="predicted"/>
<accession>A0A3L6LCE1</accession>
<gene>
    <name evidence="9" type="primary">RBSR3</name>
    <name evidence="9" type="ORF">DPX39_030053900</name>
    <name evidence="7" type="ORF">DPX39_030058900</name>
    <name evidence="6" type="ORF">DPX39_030063900</name>
    <name evidence="8" type="ORF">DPX39_030068900</name>
</gene>
<dbReference type="AlphaFoldDB" id="A0A3L6LCE1"/>
<comment type="caution">
    <text evidence="9">The sequence shown here is derived from an EMBL/GenBank/DDBJ whole genome shotgun (WGS) entry which is preliminary data.</text>
</comment>
<dbReference type="EMBL" id="QSBY01000003">
    <property type="protein sequence ID" value="RHW73663.1"/>
    <property type="molecule type" value="Genomic_DNA"/>
</dbReference>
<evidence type="ECO:0000313" key="10">
    <source>
        <dbReference type="Proteomes" id="UP000266743"/>
    </source>
</evidence>
<dbReference type="InterPro" id="IPR035979">
    <property type="entry name" value="RBD_domain_sf"/>
</dbReference>
<dbReference type="InterPro" id="IPR001876">
    <property type="entry name" value="Znf_RanBP2"/>
</dbReference>
<evidence type="ECO:0000313" key="8">
    <source>
        <dbReference type="EMBL" id="RHW73680.1"/>
    </source>
</evidence>
<feature type="region of interest" description="Disordered" evidence="4">
    <location>
        <begin position="1"/>
        <end position="110"/>
    </location>
</feature>
<feature type="region of interest" description="Disordered" evidence="4">
    <location>
        <begin position="419"/>
        <end position="465"/>
    </location>
</feature>
<name>A0A3L6LCE1_9TRYP</name>
<dbReference type="PROSITE" id="PS01358">
    <property type="entry name" value="ZF_RANBP2_1"/>
    <property type="match status" value="1"/>
</dbReference>
<feature type="region of interest" description="Disordered" evidence="4">
    <location>
        <begin position="262"/>
        <end position="284"/>
    </location>
</feature>
<dbReference type="SUPFAM" id="SSF54928">
    <property type="entry name" value="RNA-binding domain, RBD"/>
    <property type="match status" value="1"/>
</dbReference>
<evidence type="ECO:0000256" key="3">
    <source>
        <dbReference type="ARBA" id="ARBA00022833"/>
    </source>
</evidence>
<evidence type="ECO:0000256" key="4">
    <source>
        <dbReference type="SAM" id="MobiDB-lite"/>
    </source>
</evidence>
<dbReference type="EMBL" id="QSBY01000003">
    <property type="protein sequence ID" value="RHW73564.1"/>
    <property type="molecule type" value="Genomic_DNA"/>
</dbReference>
<reference evidence="9 10" key="1">
    <citation type="submission" date="2018-09" db="EMBL/GenBank/DDBJ databases">
        <title>whole genome sequence of T. equiperdum IVM-t1 strain.</title>
        <authorList>
            <person name="Suganuma K."/>
        </authorList>
    </citation>
    <scope>NUCLEOTIDE SEQUENCE [LARGE SCALE GENOMIC DNA]</scope>
    <source>
        <strain evidence="9 10">IVM-t1</strain>
    </source>
</reference>
<feature type="compositionally biased region" description="Low complexity" evidence="4">
    <location>
        <begin position="433"/>
        <end position="458"/>
    </location>
</feature>
<keyword evidence="2" id="KW-0863">Zinc-finger</keyword>
<dbReference type="GO" id="GO:0008270">
    <property type="term" value="F:zinc ion binding"/>
    <property type="evidence" value="ECO:0007669"/>
    <property type="project" value="UniProtKB-KW"/>
</dbReference>
<evidence type="ECO:0000313" key="6">
    <source>
        <dbReference type="EMBL" id="RHW73564.1"/>
    </source>
</evidence>
<dbReference type="InterPro" id="IPR012677">
    <property type="entry name" value="Nucleotide-bd_a/b_plait_sf"/>
</dbReference>
<protein>
    <submittedName>
        <fullName evidence="9">RNA-binding protein</fullName>
    </submittedName>
</protein>
<dbReference type="Gene3D" id="3.30.70.330">
    <property type="match status" value="1"/>
</dbReference>
<feature type="compositionally biased region" description="Polar residues" evidence="4">
    <location>
        <begin position="347"/>
        <end position="369"/>
    </location>
</feature>
<feature type="domain" description="RanBP2-type" evidence="5">
    <location>
        <begin position="132"/>
        <end position="151"/>
    </location>
</feature>
<evidence type="ECO:0000256" key="1">
    <source>
        <dbReference type="ARBA" id="ARBA00022723"/>
    </source>
</evidence>
<evidence type="ECO:0000256" key="2">
    <source>
        <dbReference type="ARBA" id="ARBA00022771"/>
    </source>
</evidence>
<dbReference type="EMBL" id="QSBY01000003">
    <property type="protein sequence ID" value="RHW73948.1"/>
    <property type="molecule type" value="Genomic_DNA"/>
</dbReference>
<organism evidence="9">
    <name type="scientific">Trypanosoma brucei equiperdum</name>
    <dbReference type="NCBI Taxonomy" id="630700"/>
    <lineage>
        <taxon>Eukaryota</taxon>
        <taxon>Discoba</taxon>
        <taxon>Euglenozoa</taxon>
        <taxon>Kinetoplastea</taxon>
        <taxon>Metakinetoplastina</taxon>
        <taxon>Trypanosomatida</taxon>
        <taxon>Trypanosomatidae</taxon>
        <taxon>Trypanosoma</taxon>
    </lineage>
</organism>
<feature type="compositionally biased region" description="Basic and acidic residues" evidence="4">
    <location>
        <begin position="262"/>
        <end position="272"/>
    </location>
</feature>
<dbReference type="EMBL" id="QSBY01000003">
    <property type="protein sequence ID" value="RHW73680.1"/>
    <property type="molecule type" value="Genomic_DNA"/>
</dbReference>
<keyword evidence="3" id="KW-0862">Zinc</keyword>
<feature type="compositionally biased region" description="Low complexity" evidence="4">
    <location>
        <begin position="370"/>
        <end position="383"/>
    </location>
</feature>